<dbReference type="RefSeq" id="WP_343772739.1">
    <property type="nucleotide sequence ID" value="NZ_BAAADV010000001.1"/>
</dbReference>
<dbReference type="InterPro" id="IPR020103">
    <property type="entry name" value="PsdUridine_synth_cat_dom_sf"/>
</dbReference>
<keyword evidence="10" id="KW-1185">Reference proteome</keyword>
<comment type="similarity">
    <text evidence="1 4 7">Belongs to the tRNA pseudouridine synthase TruA family.</text>
</comment>
<dbReference type="InterPro" id="IPR020097">
    <property type="entry name" value="PsdUridine_synth_TruA_a/b_dom"/>
</dbReference>
<name>A0AAV3T6G9_9EURY</name>
<comment type="function">
    <text evidence="4">Formation of pseudouridine at positions 38, 39 and 40 in the anticodon stem and loop of transfer RNAs.</text>
</comment>
<dbReference type="Gene3D" id="3.30.70.660">
    <property type="entry name" value="Pseudouridine synthase I, catalytic domain, C-terminal subdomain"/>
    <property type="match status" value="1"/>
</dbReference>
<accession>A0AAV3T6G9</accession>
<gene>
    <name evidence="4 9" type="primary">truA</name>
    <name evidence="9" type="ORF">GCM10009020_09470</name>
</gene>
<keyword evidence="3 4" id="KW-0413">Isomerase</keyword>
<dbReference type="HAMAP" id="MF_00171">
    <property type="entry name" value="TruA"/>
    <property type="match status" value="1"/>
</dbReference>
<comment type="caution">
    <text evidence="9">The sequence shown here is derived from an EMBL/GenBank/DDBJ whole genome shotgun (WGS) entry which is preliminary data.</text>
</comment>
<proteinExistence type="inferred from homology"/>
<evidence type="ECO:0000256" key="6">
    <source>
        <dbReference type="PIRSR" id="PIRSR001430-2"/>
    </source>
</evidence>
<dbReference type="EC" id="5.4.99.12" evidence="4"/>
<feature type="binding site" evidence="4 6">
    <location>
        <position position="109"/>
    </location>
    <ligand>
        <name>substrate</name>
    </ligand>
</feature>
<evidence type="ECO:0000256" key="5">
    <source>
        <dbReference type="PIRSR" id="PIRSR001430-1"/>
    </source>
</evidence>
<dbReference type="PANTHER" id="PTHR11142:SF0">
    <property type="entry name" value="TRNA PSEUDOURIDINE SYNTHASE-LIKE 1"/>
    <property type="match status" value="1"/>
</dbReference>
<protein>
    <recommendedName>
        <fullName evidence="4">tRNA pseudouridine synthase A</fullName>
        <ecNumber evidence="4">5.4.99.12</ecNumber>
    </recommendedName>
    <alternativeName>
        <fullName evidence="4">tRNA pseudouridine(38-40) synthase</fullName>
    </alternativeName>
    <alternativeName>
        <fullName evidence="4">tRNA pseudouridylate synthase I</fullName>
    </alternativeName>
    <alternativeName>
        <fullName evidence="4">tRNA-uridine isomerase I</fullName>
    </alternativeName>
</protein>
<comment type="catalytic activity">
    <reaction evidence="4 7">
        <text>uridine(38/39/40) in tRNA = pseudouridine(38/39/40) in tRNA</text>
        <dbReference type="Rhea" id="RHEA:22376"/>
        <dbReference type="Rhea" id="RHEA-COMP:10085"/>
        <dbReference type="Rhea" id="RHEA-COMP:10087"/>
        <dbReference type="ChEBI" id="CHEBI:65314"/>
        <dbReference type="ChEBI" id="CHEBI:65315"/>
        <dbReference type="EC" id="5.4.99.12"/>
    </reaction>
</comment>
<dbReference type="Gene3D" id="3.30.70.580">
    <property type="entry name" value="Pseudouridine synthase I, catalytic domain, N-terminal subdomain"/>
    <property type="match status" value="1"/>
</dbReference>
<evidence type="ECO:0000313" key="10">
    <source>
        <dbReference type="Proteomes" id="UP001500420"/>
    </source>
</evidence>
<comment type="caution">
    <text evidence="4">Lacks conserved residue(s) required for the propagation of feature annotation.</text>
</comment>
<dbReference type="GO" id="GO:0160147">
    <property type="term" value="F:tRNA pseudouridine(38-40) synthase activity"/>
    <property type="evidence" value="ECO:0007669"/>
    <property type="project" value="UniProtKB-EC"/>
</dbReference>
<dbReference type="Proteomes" id="UP001500420">
    <property type="component" value="Unassembled WGS sequence"/>
</dbReference>
<dbReference type="GO" id="GO:0031119">
    <property type="term" value="P:tRNA pseudouridine synthesis"/>
    <property type="evidence" value="ECO:0007669"/>
    <property type="project" value="UniProtKB-UniRule"/>
</dbReference>
<dbReference type="SUPFAM" id="SSF55120">
    <property type="entry name" value="Pseudouridine synthase"/>
    <property type="match status" value="1"/>
</dbReference>
<dbReference type="Pfam" id="PF01416">
    <property type="entry name" value="PseudoU_synth_1"/>
    <property type="match status" value="1"/>
</dbReference>
<feature type="active site" description="Nucleophile" evidence="4 5">
    <location>
        <position position="55"/>
    </location>
</feature>
<evidence type="ECO:0000259" key="8">
    <source>
        <dbReference type="Pfam" id="PF01416"/>
    </source>
</evidence>
<sequence length="268" mass="28792">MRAYRIAYDGQPYRGFQRQPDVPTVEGEILDALDALSVLDDREVPEGYAAAGRTDAGVSALAQTVAFEAPDWLTPAALNSELPADVRAWASAEVDVEFHATHDAASRTYTYWLYAADADAERARDALDALAGRHDFHNLTSDDENTVRELSASLRVDEPFFVLTLRAGGFCRQLVRRVVTLVRAVAVGDASLAKIDRVLGADPIDGPEGVGPAPAEPLVLADVAYPDVTFDRDADAAASARQVFRAKRIERAAGARVAGRIAEGVGED</sequence>
<dbReference type="GO" id="GO:0003723">
    <property type="term" value="F:RNA binding"/>
    <property type="evidence" value="ECO:0007669"/>
    <property type="project" value="InterPro"/>
</dbReference>
<evidence type="ECO:0000256" key="7">
    <source>
        <dbReference type="RuleBase" id="RU003792"/>
    </source>
</evidence>
<evidence type="ECO:0000256" key="2">
    <source>
        <dbReference type="ARBA" id="ARBA00022694"/>
    </source>
</evidence>
<evidence type="ECO:0000256" key="4">
    <source>
        <dbReference type="HAMAP-Rule" id="MF_00171"/>
    </source>
</evidence>
<evidence type="ECO:0000256" key="1">
    <source>
        <dbReference type="ARBA" id="ARBA00009375"/>
    </source>
</evidence>
<dbReference type="InterPro" id="IPR001406">
    <property type="entry name" value="PsdUridine_synth_TruA"/>
</dbReference>
<dbReference type="InterPro" id="IPR020094">
    <property type="entry name" value="TruA/RsuA/RluB/E/F_N"/>
</dbReference>
<dbReference type="InterPro" id="IPR020095">
    <property type="entry name" value="PsdUridine_synth_TruA_C"/>
</dbReference>
<dbReference type="PIRSF" id="PIRSF001430">
    <property type="entry name" value="tRNA_psdUrid_synth"/>
    <property type="match status" value="1"/>
</dbReference>
<evidence type="ECO:0000313" key="9">
    <source>
        <dbReference type="EMBL" id="GAA0666364.1"/>
    </source>
</evidence>
<dbReference type="PANTHER" id="PTHR11142">
    <property type="entry name" value="PSEUDOURIDYLATE SYNTHASE"/>
    <property type="match status" value="1"/>
</dbReference>
<reference evidence="9 10" key="1">
    <citation type="journal article" date="2019" name="Int. J. Syst. Evol. Microbiol.">
        <title>The Global Catalogue of Microorganisms (GCM) 10K type strain sequencing project: providing services to taxonomists for standard genome sequencing and annotation.</title>
        <authorList>
            <consortium name="The Broad Institute Genomics Platform"/>
            <consortium name="The Broad Institute Genome Sequencing Center for Infectious Disease"/>
            <person name="Wu L."/>
            <person name="Ma J."/>
        </authorList>
    </citation>
    <scope>NUCLEOTIDE SEQUENCE [LARGE SCALE GENOMIC DNA]</scope>
    <source>
        <strain evidence="9 10">JCM 16328</strain>
    </source>
</reference>
<dbReference type="EMBL" id="BAAADV010000001">
    <property type="protein sequence ID" value="GAA0666364.1"/>
    <property type="molecule type" value="Genomic_DNA"/>
</dbReference>
<feature type="domain" description="Pseudouridine synthase I TruA alpha/beta" evidence="8">
    <location>
        <begin position="127"/>
        <end position="226"/>
    </location>
</feature>
<dbReference type="NCBIfam" id="NF000622">
    <property type="entry name" value="PRK00021.3-3"/>
    <property type="match status" value="1"/>
</dbReference>
<organism evidence="9 10">
    <name type="scientific">Natronoarchaeum mannanilyticum</name>
    <dbReference type="NCBI Taxonomy" id="926360"/>
    <lineage>
        <taxon>Archaea</taxon>
        <taxon>Methanobacteriati</taxon>
        <taxon>Methanobacteriota</taxon>
        <taxon>Stenosarchaea group</taxon>
        <taxon>Halobacteria</taxon>
        <taxon>Halobacteriales</taxon>
        <taxon>Natronoarchaeaceae</taxon>
    </lineage>
</organism>
<evidence type="ECO:0000256" key="3">
    <source>
        <dbReference type="ARBA" id="ARBA00023235"/>
    </source>
</evidence>
<keyword evidence="2 4" id="KW-0819">tRNA processing</keyword>
<dbReference type="AlphaFoldDB" id="A0AAV3T6G9"/>